<dbReference type="GO" id="GO:0005789">
    <property type="term" value="C:endoplasmic reticulum membrane"/>
    <property type="evidence" value="ECO:0007669"/>
    <property type="project" value="UniProtKB-SubCell"/>
</dbReference>
<evidence type="ECO:0000256" key="4">
    <source>
        <dbReference type="ARBA" id="ARBA00023136"/>
    </source>
</evidence>
<keyword evidence="5" id="KW-0949">S-adenosyl-L-methionine</keyword>
<accession>A0A9P7F153</accession>
<reference evidence="6" key="1">
    <citation type="journal article" date="2020" name="New Phytol.">
        <title>Comparative genomics reveals dynamic genome evolution in host specialist ectomycorrhizal fungi.</title>
        <authorList>
            <person name="Lofgren L.A."/>
            <person name="Nguyen N.H."/>
            <person name="Vilgalys R."/>
            <person name="Ruytinx J."/>
            <person name="Liao H.L."/>
            <person name="Branco S."/>
            <person name="Kuo A."/>
            <person name="LaButti K."/>
            <person name="Lipzen A."/>
            <person name="Andreopoulos W."/>
            <person name="Pangilinan J."/>
            <person name="Riley R."/>
            <person name="Hundley H."/>
            <person name="Na H."/>
            <person name="Barry K."/>
            <person name="Grigoriev I.V."/>
            <person name="Stajich J.E."/>
            <person name="Kennedy P.G."/>
        </authorList>
    </citation>
    <scope>NUCLEOTIDE SEQUENCE</scope>
    <source>
        <strain evidence="6">FC423</strain>
    </source>
</reference>
<keyword evidence="2 5" id="KW-0812">Transmembrane</keyword>
<comment type="caution">
    <text evidence="6">The sequence shown here is derived from an EMBL/GenBank/DDBJ whole genome shotgun (WGS) entry which is preliminary data.</text>
</comment>
<feature type="transmembrane region" description="Helical" evidence="5">
    <location>
        <begin position="168"/>
        <end position="193"/>
    </location>
</feature>
<protein>
    <recommendedName>
        <fullName evidence="5">Protein-S-isoprenylcysteine O-methyltransferase</fullName>
        <ecNumber evidence="5">2.1.1.100</ecNumber>
    </recommendedName>
</protein>
<evidence type="ECO:0000256" key="5">
    <source>
        <dbReference type="RuleBase" id="RU362022"/>
    </source>
</evidence>
<evidence type="ECO:0000256" key="2">
    <source>
        <dbReference type="ARBA" id="ARBA00022692"/>
    </source>
</evidence>
<name>A0A9P7F153_9AGAM</name>
<evidence type="ECO:0000313" key="7">
    <source>
        <dbReference type="Proteomes" id="UP000823399"/>
    </source>
</evidence>
<dbReference type="EMBL" id="JABBWM010000056">
    <property type="protein sequence ID" value="KAG2099912.1"/>
    <property type="molecule type" value="Genomic_DNA"/>
</dbReference>
<keyword evidence="3 5" id="KW-1133">Transmembrane helix</keyword>
<keyword evidence="5" id="KW-0256">Endoplasmic reticulum</keyword>
<keyword evidence="7" id="KW-1185">Reference proteome</keyword>
<dbReference type="InterPro" id="IPR007269">
    <property type="entry name" value="ICMT_MeTrfase"/>
</dbReference>
<dbReference type="PANTHER" id="PTHR43847:SF1">
    <property type="entry name" value="BLL3993 PROTEIN"/>
    <property type="match status" value="1"/>
</dbReference>
<dbReference type="PANTHER" id="PTHR43847">
    <property type="entry name" value="BLL3993 PROTEIN"/>
    <property type="match status" value="1"/>
</dbReference>
<dbReference type="Gene3D" id="1.20.120.1630">
    <property type="match status" value="1"/>
</dbReference>
<dbReference type="RefSeq" id="XP_041289395.1">
    <property type="nucleotide sequence ID" value="XM_041431655.1"/>
</dbReference>
<dbReference type="GO" id="GO:0004671">
    <property type="term" value="F:protein C-terminal S-isoprenylcysteine carboxyl O-methyltransferase activity"/>
    <property type="evidence" value="ECO:0007669"/>
    <property type="project" value="UniProtKB-EC"/>
</dbReference>
<keyword evidence="5" id="KW-0489">Methyltransferase</keyword>
<comment type="caution">
    <text evidence="5">Lacks conserved residue(s) required for the propagation of feature annotation.</text>
</comment>
<dbReference type="EC" id="2.1.1.100" evidence="5"/>
<keyword evidence="5" id="KW-0808">Transferase</keyword>
<organism evidence="6 7">
    <name type="scientific">Suillus discolor</name>
    <dbReference type="NCBI Taxonomy" id="1912936"/>
    <lineage>
        <taxon>Eukaryota</taxon>
        <taxon>Fungi</taxon>
        <taxon>Dikarya</taxon>
        <taxon>Basidiomycota</taxon>
        <taxon>Agaricomycotina</taxon>
        <taxon>Agaricomycetes</taxon>
        <taxon>Agaricomycetidae</taxon>
        <taxon>Boletales</taxon>
        <taxon>Suillineae</taxon>
        <taxon>Suillaceae</taxon>
        <taxon>Suillus</taxon>
    </lineage>
</organism>
<feature type="transmembrane region" description="Helical" evidence="5">
    <location>
        <begin position="85"/>
        <end position="106"/>
    </location>
</feature>
<dbReference type="Proteomes" id="UP000823399">
    <property type="component" value="Unassembled WGS sequence"/>
</dbReference>
<comment type="catalytic activity">
    <reaction evidence="5">
        <text>[protein]-C-terminal S-[(2E,6E)-farnesyl]-L-cysteine + S-adenosyl-L-methionine = [protein]-C-terminal S-[(2E,6E)-farnesyl]-L-cysteine methyl ester + S-adenosyl-L-homocysteine</text>
        <dbReference type="Rhea" id="RHEA:21672"/>
        <dbReference type="Rhea" id="RHEA-COMP:12125"/>
        <dbReference type="Rhea" id="RHEA-COMP:12126"/>
        <dbReference type="ChEBI" id="CHEBI:57856"/>
        <dbReference type="ChEBI" id="CHEBI:59789"/>
        <dbReference type="ChEBI" id="CHEBI:90510"/>
        <dbReference type="ChEBI" id="CHEBI:90511"/>
        <dbReference type="EC" id="2.1.1.100"/>
    </reaction>
</comment>
<evidence type="ECO:0000256" key="3">
    <source>
        <dbReference type="ARBA" id="ARBA00022989"/>
    </source>
</evidence>
<evidence type="ECO:0000256" key="1">
    <source>
        <dbReference type="ARBA" id="ARBA00004141"/>
    </source>
</evidence>
<dbReference type="OrthoDB" id="422086at2759"/>
<proteinExistence type="inferred from homology"/>
<keyword evidence="4 5" id="KW-0472">Membrane</keyword>
<dbReference type="GO" id="GO:0032259">
    <property type="term" value="P:methylation"/>
    <property type="evidence" value="ECO:0007669"/>
    <property type="project" value="UniProtKB-KW"/>
</dbReference>
<dbReference type="Pfam" id="PF04140">
    <property type="entry name" value="ICMT"/>
    <property type="match status" value="1"/>
</dbReference>
<comment type="subcellular location">
    <subcellularLocation>
        <location evidence="5">Endoplasmic reticulum membrane</location>
        <topology evidence="5">Multi-pass membrane protein</topology>
    </subcellularLocation>
    <subcellularLocation>
        <location evidence="1">Membrane</location>
        <topology evidence="1">Multi-pass membrane protein</topology>
    </subcellularLocation>
</comment>
<comment type="similarity">
    <text evidence="5">Belongs to the class VI-like SAM-binding methyltransferase superfamily. Isoprenylcysteine carboxyl methyltransferase family.</text>
</comment>
<feature type="transmembrane region" description="Helical" evidence="5">
    <location>
        <begin position="55"/>
        <end position="73"/>
    </location>
</feature>
<sequence length="226" mass="25308">MESLLKVPLILSSAIALHVSFTTGNLPSSKEVVRQTLNECIFTLLVKYGFPTIKAFYWVVSFAEIATIVYHTTDPNSVSAIQDTPITFLFVFGTTLAITGGLIRWWCYRTLGRFFTFQLSVREGQHIITTGPYAVIRHPAYTAGLAEIIGLLILHGSTNSWLRYSGVLAIPGLKVIVVVWLAEITLLMISVVLRVSHEDEVLKSAFRDEWEAWAEGVRYRLIPGVY</sequence>
<gene>
    <name evidence="6" type="ORF">F5147DRAFT_582484</name>
</gene>
<evidence type="ECO:0000313" key="6">
    <source>
        <dbReference type="EMBL" id="KAG2099912.1"/>
    </source>
</evidence>
<dbReference type="GeneID" id="64693914"/>
<dbReference type="AlphaFoldDB" id="A0A9P7F153"/>
<dbReference type="InterPro" id="IPR052527">
    <property type="entry name" value="Metal_cation-efflux_comp"/>
</dbReference>